<sequence length="661" mass="72711">MAPPAVHVLLMPEDVPGTSVTTPSYGSVVSVSGTLATVGLLAPPHGTIDVIASTVRNRRVDASEYDNGAPGEWLRKPVFGVDEDEYVSGQVIAYDGGTVSIRTPMGERPSSANDLVEIAPVLCFLFGQNAHRVTDMSPDELIEQSNQVLDRLLGTGGQRPTRAVSKLLAGITPPRMQPKPDDTLRWVNVTTGQASTGSVRHAVDFPYYIDGDQRVTPSVRGSIGTRFDGDPRHANTLSPPVNNADGRDDIELEAILNAIDEDSAVAPAQLKSRVVEDAAGRPHMDLTRNGDSHAKVLAAIADNPGLIRFYLSLCQSGASKRPAPYTDSGDSQRRRLESPSDLIDATEHRERRPKHAFNPTRTQQRVNELIAAPEYAGKDPAAVVDYMVSSRSTKCQPHPAIITRVYDFEFGARGLSLMHFKRFDFAARRSWYADGSVNLNSFAASVGIPKATKPQTLDDVSNALTVLHVFTEEFFDHHTRRLVGTAREFVEDLRSFCHWSAQDVGTLTFWFDRVFEDYRTSVDQDSRSGTDTRTRVQARLSLQDPDLQSVLYVIQSERLASLTGPASKHSKPAQPNRPDLSRRIETSRPQRKTPRDVIDALPRQGRLSVCMKYLSSGGCASKSDDRCAFPNHAHFLPDELPDVVRSHISNHLGGLRAELRQ</sequence>
<dbReference type="EMBL" id="JAACNO010001887">
    <property type="protein sequence ID" value="KAF4136904.1"/>
    <property type="molecule type" value="Genomic_DNA"/>
</dbReference>
<proteinExistence type="predicted"/>
<gene>
    <name evidence="2" type="ORF">GN958_ATG13894</name>
</gene>
<dbReference type="Proteomes" id="UP000704712">
    <property type="component" value="Unassembled WGS sequence"/>
</dbReference>
<evidence type="ECO:0000313" key="2">
    <source>
        <dbReference type="EMBL" id="KAF4136904.1"/>
    </source>
</evidence>
<protein>
    <submittedName>
        <fullName evidence="2">Uncharacterized protein</fullName>
    </submittedName>
</protein>
<feature type="region of interest" description="Disordered" evidence="1">
    <location>
        <begin position="225"/>
        <end position="246"/>
    </location>
</feature>
<reference evidence="2" key="1">
    <citation type="submission" date="2020-03" db="EMBL/GenBank/DDBJ databases">
        <title>Hybrid Assembly of Korean Phytophthora infestans isolates.</title>
        <authorList>
            <person name="Prokchorchik M."/>
            <person name="Lee Y."/>
            <person name="Seo J."/>
            <person name="Cho J.-H."/>
            <person name="Park Y.-E."/>
            <person name="Jang D.-C."/>
            <person name="Im J.-S."/>
            <person name="Choi J.-G."/>
            <person name="Park H.-J."/>
            <person name="Lee G.-B."/>
            <person name="Lee Y.-G."/>
            <person name="Hong S.-Y."/>
            <person name="Cho K."/>
            <person name="Sohn K.H."/>
        </authorList>
    </citation>
    <scope>NUCLEOTIDE SEQUENCE</scope>
    <source>
        <strain evidence="2">KR_2_A2</strain>
    </source>
</reference>
<evidence type="ECO:0000313" key="3">
    <source>
        <dbReference type="Proteomes" id="UP000704712"/>
    </source>
</evidence>
<accession>A0A8S9UD44</accession>
<name>A0A8S9UD44_PHYIN</name>
<dbReference type="AlphaFoldDB" id="A0A8S9UD44"/>
<feature type="region of interest" description="Disordered" evidence="1">
    <location>
        <begin position="318"/>
        <end position="358"/>
    </location>
</feature>
<feature type="compositionally biased region" description="Basic and acidic residues" evidence="1">
    <location>
        <begin position="579"/>
        <end position="596"/>
    </location>
</feature>
<organism evidence="2 3">
    <name type="scientific">Phytophthora infestans</name>
    <name type="common">Potato late blight agent</name>
    <name type="synonym">Botrytis infestans</name>
    <dbReference type="NCBI Taxonomy" id="4787"/>
    <lineage>
        <taxon>Eukaryota</taxon>
        <taxon>Sar</taxon>
        <taxon>Stramenopiles</taxon>
        <taxon>Oomycota</taxon>
        <taxon>Peronosporomycetes</taxon>
        <taxon>Peronosporales</taxon>
        <taxon>Peronosporaceae</taxon>
        <taxon>Phytophthora</taxon>
    </lineage>
</organism>
<feature type="region of interest" description="Disordered" evidence="1">
    <location>
        <begin position="563"/>
        <end position="596"/>
    </location>
</feature>
<comment type="caution">
    <text evidence="2">The sequence shown here is derived from an EMBL/GenBank/DDBJ whole genome shotgun (WGS) entry which is preliminary data.</text>
</comment>
<evidence type="ECO:0000256" key="1">
    <source>
        <dbReference type="SAM" id="MobiDB-lite"/>
    </source>
</evidence>